<protein>
    <submittedName>
        <fullName evidence="1">Uncharacterized protein</fullName>
    </submittedName>
</protein>
<dbReference type="EMBL" id="CP126214">
    <property type="protein sequence ID" value="WIA16437.1"/>
    <property type="molecule type" value="Genomic_DNA"/>
</dbReference>
<evidence type="ECO:0000313" key="1">
    <source>
        <dbReference type="EMBL" id="WIA16437.1"/>
    </source>
</evidence>
<proteinExistence type="predicted"/>
<accession>A0ABY8U5A5</accession>
<evidence type="ECO:0000313" key="2">
    <source>
        <dbReference type="Proteomes" id="UP001244341"/>
    </source>
</evidence>
<keyword evidence="2" id="KW-1185">Reference proteome</keyword>
<gene>
    <name evidence="1" type="ORF">OEZ85_013124</name>
</gene>
<reference evidence="1 2" key="1">
    <citation type="submission" date="2023-05" db="EMBL/GenBank/DDBJ databases">
        <title>A 100% complete, gapless, phased diploid assembly of the Scenedesmus obliquus UTEX 3031 genome.</title>
        <authorList>
            <person name="Biondi T.C."/>
            <person name="Hanschen E.R."/>
            <person name="Kwon T."/>
            <person name="Eng W."/>
            <person name="Kruse C.P.S."/>
            <person name="Koehler S.I."/>
            <person name="Kunde Y."/>
            <person name="Gleasner C.D."/>
            <person name="You Mak K.T."/>
            <person name="Polle J."/>
            <person name="Hovde B.T."/>
            <person name="Starkenburg S.R."/>
        </authorList>
    </citation>
    <scope>NUCLEOTIDE SEQUENCE [LARGE SCALE GENOMIC DNA]</scope>
    <source>
        <strain evidence="1 2">DOE0152z</strain>
    </source>
</reference>
<dbReference type="Proteomes" id="UP001244341">
    <property type="component" value="Chromosome 7b"/>
</dbReference>
<name>A0ABY8U5A5_TETOB</name>
<sequence length="73" mass="7703">MISARQGYRAATKGTAAASLRHFQLQLVVVAVAAGMTRIPRLQLCEWCSQCIISGHLPATALPSPSAARIATL</sequence>
<organism evidence="1 2">
    <name type="scientific">Tetradesmus obliquus</name>
    <name type="common">Green alga</name>
    <name type="synonym">Acutodesmus obliquus</name>
    <dbReference type="NCBI Taxonomy" id="3088"/>
    <lineage>
        <taxon>Eukaryota</taxon>
        <taxon>Viridiplantae</taxon>
        <taxon>Chlorophyta</taxon>
        <taxon>core chlorophytes</taxon>
        <taxon>Chlorophyceae</taxon>
        <taxon>CS clade</taxon>
        <taxon>Sphaeropleales</taxon>
        <taxon>Scenedesmaceae</taxon>
        <taxon>Tetradesmus</taxon>
    </lineage>
</organism>